<dbReference type="EMBL" id="SRMA01006061">
    <property type="protein sequence ID" value="TRZ03566.1"/>
    <property type="molecule type" value="Genomic_DNA"/>
</dbReference>
<comment type="caution">
    <text evidence="2">The sequence shown here is derived from an EMBL/GenBank/DDBJ whole genome shotgun (WGS) entry which is preliminary data.</text>
</comment>
<reference evidence="2 3" key="1">
    <citation type="journal article" date="2019" name="Sci. Data">
        <title>Hybrid genome assembly and annotation of Danionella translucida.</title>
        <authorList>
            <person name="Kadobianskyi M."/>
            <person name="Schulze L."/>
            <person name="Schuelke M."/>
            <person name="Judkewitz B."/>
        </authorList>
    </citation>
    <scope>NUCLEOTIDE SEQUENCE [LARGE SCALE GENOMIC DNA]</scope>
    <source>
        <strain evidence="2 3">Bolton</strain>
    </source>
</reference>
<dbReference type="AlphaFoldDB" id="A0A553RN12"/>
<keyword evidence="1" id="KW-0175">Coiled coil</keyword>
<keyword evidence="3" id="KW-1185">Reference proteome</keyword>
<evidence type="ECO:0008006" key="4">
    <source>
        <dbReference type="Google" id="ProtNLM"/>
    </source>
</evidence>
<dbReference type="GO" id="GO:0005813">
    <property type="term" value="C:centrosome"/>
    <property type="evidence" value="ECO:0007669"/>
    <property type="project" value="TreeGrafter"/>
</dbReference>
<dbReference type="Proteomes" id="UP000316079">
    <property type="component" value="Unassembled WGS sequence"/>
</dbReference>
<feature type="coiled-coil region" evidence="1">
    <location>
        <begin position="16"/>
        <end position="57"/>
    </location>
</feature>
<dbReference type="OrthoDB" id="295355at2759"/>
<organism evidence="2 3">
    <name type="scientific">Danionella cerebrum</name>
    <dbReference type="NCBI Taxonomy" id="2873325"/>
    <lineage>
        <taxon>Eukaryota</taxon>
        <taxon>Metazoa</taxon>
        <taxon>Chordata</taxon>
        <taxon>Craniata</taxon>
        <taxon>Vertebrata</taxon>
        <taxon>Euteleostomi</taxon>
        <taxon>Actinopterygii</taxon>
        <taxon>Neopterygii</taxon>
        <taxon>Teleostei</taxon>
        <taxon>Ostariophysi</taxon>
        <taxon>Cypriniformes</taxon>
        <taxon>Danionidae</taxon>
        <taxon>Danioninae</taxon>
        <taxon>Danionella</taxon>
    </lineage>
</organism>
<evidence type="ECO:0000313" key="3">
    <source>
        <dbReference type="Proteomes" id="UP000316079"/>
    </source>
</evidence>
<feature type="non-terminal residue" evidence="2">
    <location>
        <position position="1"/>
    </location>
</feature>
<dbReference type="GO" id="GO:0030424">
    <property type="term" value="C:axon"/>
    <property type="evidence" value="ECO:0007669"/>
    <property type="project" value="TreeGrafter"/>
</dbReference>
<accession>A0A553RN12</accession>
<proteinExistence type="predicted"/>
<evidence type="ECO:0000256" key="1">
    <source>
        <dbReference type="SAM" id="Coils"/>
    </source>
</evidence>
<dbReference type="GO" id="GO:0048675">
    <property type="term" value="P:axon extension"/>
    <property type="evidence" value="ECO:0007669"/>
    <property type="project" value="TreeGrafter"/>
</dbReference>
<dbReference type="STRING" id="623744.A0A553RN12"/>
<sequence length="112" mass="12510">GGAVLASHPALCLSGIEELCCKREDLNRLIQQEEAEKARLQHDIRVLNEKLSRVNESLAHRLNARTEFDRTIAETEAAYMKILESSQTLLSVLKKETGNLTKATEPRSSKGH</sequence>
<dbReference type="PANTHER" id="PTHR28661">
    <property type="entry name" value="SJOEGREN SYNDROME NUCLEAR AUTOANTIGEN 1"/>
    <property type="match status" value="1"/>
</dbReference>
<gene>
    <name evidence="2" type="ORF">DNTS_013484</name>
</gene>
<dbReference type="InterPro" id="IPR033362">
    <property type="entry name" value="SSNA1_fam"/>
</dbReference>
<dbReference type="PANTHER" id="PTHR28661:SF1">
    <property type="entry name" value="MICROTUBULE NUCLEATION FACTOR SSNA1"/>
    <property type="match status" value="1"/>
</dbReference>
<dbReference type="GO" id="GO:0036064">
    <property type="term" value="C:ciliary basal body"/>
    <property type="evidence" value="ECO:0007669"/>
    <property type="project" value="TreeGrafter"/>
</dbReference>
<name>A0A553RN12_9TELE</name>
<evidence type="ECO:0000313" key="2">
    <source>
        <dbReference type="EMBL" id="TRZ03566.1"/>
    </source>
</evidence>
<protein>
    <recommendedName>
        <fullName evidence="4">Sjoegren syndrome nuclear autoantigen 1</fullName>
    </recommendedName>
</protein>